<sequence>MISPPPPSLPSHLLFFFRPLRPCIFVSAPYSFGVPSFILLPLLWGLSLLLLSSLASDMGCHKVFGINMGDNNQGNAITREVEAFSSMCLLFLLPPSRLRVYNLMPAQVITAEPEATWWNFRHAPCFRETMMYSVSIATFFGLMDARKRKSAIDIGNKTVAVFVVTALGTWFSSAASSPCAVLPCLLLAAACCDACRRGLTGRLQGALPVAGAQKMETLGPQNSEKTEGA</sequence>
<evidence type="ECO:0000256" key="1">
    <source>
        <dbReference type="SAM" id="Phobius"/>
    </source>
</evidence>
<dbReference type="PaxDb" id="55529-EKX46793"/>
<reference evidence="3" key="3">
    <citation type="submission" date="2015-06" db="UniProtKB">
        <authorList>
            <consortium name="EnsemblProtists"/>
        </authorList>
    </citation>
    <scope>IDENTIFICATION</scope>
</reference>
<evidence type="ECO:0000313" key="2">
    <source>
        <dbReference type="EMBL" id="EKX46793.1"/>
    </source>
</evidence>
<dbReference type="EMBL" id="JH992993">
    <property type="protein sequence ID" value="EKX46793.1"/>
    <property type="molecule type" value="Genomic_DNA"/>
</dbReference>
<keyword evidence="1" id="KW-0812">Transmembrane</keyword>
<accession>L1JE53</accession>
<reference evidence="4" key="2">
    <citation type="submission" date="2012-11" db="EMBL/GenBank/DDBJ databases">
        <authorList>
            <person name="Kuo A."/>
            <person name="Curtis B.A."/>
            <person name="Tanifuji G."/>
            <person name="Burki F."/>
            <person name="Gruber A."/>
            <person name="Irimia M."/>
            <person name="Maruyama S."/>
            <person name="Arias M.C."/>
            <person name="Ball S.G."/>
            <person name="Gile G.H."/>
            <person name="Hirakawa Y."/>
            <person name="Hopkins J.F."/>
            <person name="Rensing S.A."/>
            <person name="Schmutz J."/>
            <person name="Symeonidi A."/>
            <person name="Elias M."/>
            <person name="Eveleigh R.J."/>
            <person name="Herman E.K."/>
            <person name="Klute M.J."/>
            <person name="Nakayama T."/>
            <person name="Obornik M."/>
            <person name="Reyes-Prieto A."/>
            <person name="Armbrust E.V."/>
            <person name="Aves S.J."/>
            <person name="Beiko R.G."/>
            <person name="Coutinho P."/>
            <person name="Dacks J.B."/>
            <person name="Durnford D.G."/>
            <person name="Fast N.M."/>
            <person name="Green B.R."/>
            <person name="Grisdale C."/>
            <person name="Hempe F."/>
            <person name="Henrissat B."/>
            <person name="Hoppner M.P."/>
            <person name="Ishida K.-I."/>
            <person name="Kim E."/>
            <person name="Koreny L."/>
            <person name="Kroth P.G."/>
            <person name="Liu Y."/>
            <person name="Malik S.-B."/>
            <person name="Maier U.G."/>
            <person name="McRose D."/>
            <person name="Mock T."/>
            <person name="Neilson J.A."/>
            <person name="Onodera N.T."/>
            <person name="Poole A.M."/>
            <person name="Pritham E.J."/>
            <person name="Richards T.A."/>
            <person name="Rocap G."/>
            <person name="Roy S.W."/>
            <person name="Sarai C."/>
            <person name="Schaack S."/>
            <person name="Shirato S."/>
            <person name="Slamovits C.H."/>
            <person name="Spencer D.F."/>
            <person name="Suzuki S."/>
            <person name="Worden A.Z."/>
            <person name="Zauner S."/>
            <person name="Barry K."/>
            <person name="Bell C."/>
            <person name="Bharti A.K."/>
            <person name="Crow J.A."/>
            <person name="Grimwood J."/>
            <person name="Kramer R."/>
            <person name="Lindquist E."/>
            <person name="Lucas S."/>
            <person name="Salamov A."/>
            <person name="McFadden G.I."/>
            <person name="Lane C.E."/>
            <person name="Keeling P.J."/>
            <person name="Gray M.W."/>
            <person name="Grigoriev I.V."/>
            <person name="Archibald J.M."/>
        </authorList>
    </citation>
    <scope>NUCLEOTIDE SEQUENCE</scope>
    <source>
        <strain evidence="4">CCMP2712</strain>
    </source>
</reference>
<feature type="transmembrane region" description="Helical" evidence="1">
    <location>
        <begin position="30"/>
        <end position="51"/>
    </location>
</feature>
<proteinExistence type="predicted"/>
<protein>
    <submittedName>
        <fullName evidence="2 3">Uncharacterized protein</fullName>
    </submittedName>
</protein>
<dbReference type="RefSeq" id="XP_005833773.1">
    <property type="nucleotide sequence ID" value="XM_005833716.1"/>
</dbReference>
<dbReference type="GeneID" id="17303287"/>
<keyword evidence="1" id="KW-1133">Transmembrane helix</keyword>
<evidence type="ECO:0000313" key="3">
    <source>
        <dbReference type="EnsemblProtists" id="EKX46793"/>
    </source>
</evidence>
<keyword evidence="1" id="KW-0472">Membrane</keyword>
<keyword evidence="4" id="KW-1185">Reference proteome</keyword>
<dbReference type="EnsemblProtists" id="EKX46793">
    <property type="protein sequence ID" value="EKX46793"/>
    <property type="gene ID" value="GUITHDRAFT_138132"/>
</dbReference>
<organism evidence="2">
    <name type="scientific">Guillardia theta (strain CCMP2712)</name>
    <name type="common">Cryptophyte</name>
    <dbReference type="NCBI Taxonomy" id="905079"/>
    <lineage>
        <taxon>Eukaryota</taxon>
        <taxon>Cryptophyceae</taxon>
        <taxon>Pyrenomonadales</taxon>
        <taxon>Geminigeraceae</taxon>
        <taxon>Guillardia</taxon>
    </lineage>
</organism>
<reference evidence="2 4" key="1">
    <citation type="journal article" date="2012" name="Nature">
        <title>Algal genomes reveal evolutionary mosaicism and the fate of nucleomorphs.</title>
        <authorList>
            <consortium name="DOE Joint Genome Institute"/>
            <person name="Curtis B.A."/>
            <person name="Tanifuji G."/>
            <person name="Burki F."/>
            <person name="Gruber A."/>
            <person name="Irimia M."/>
            <person name="Maruyama S."/>
            <person name="Arias M.C."/>
            <person name="Ball S.G."/>
            <person name="Gile G.H."/>
            <person name="Hirakawa Y."/>
            <person name="Hopkins J.F."/>
            <person name="Kuo A."/>
            <person name="Rensing S.A."/>
            <person name="Schmutz J."/>
            <person name="Symeonidi A."/>
            <person name="Elias M."/>
            <person name="Eveleigh R.J."/>
            <person name="Herman E.K."/>
            <person name="Klute M.J."/>
            <person name="Nakayama T."/>
            <person name="Obornik M."/>
            <person name="Reyes-Prieto A."/>
            <person name="Armbrust E.V."/>
            <person name="Aves S.J."/>
            <person name="Beiko R.G."/>
            <person name="Coutinho P."/>
            <person name="Dacks J.B."/>
            <person name="Durnford D.G."/>
            <person name="Fast N.M."/>
            <person name="Green B.R."/>
            <person name="Grisdale C.J."/>
            <person name="Hempel F."/>
            <person name="Henrissat B."/>
            <person name="Hoppner M.P."/>
            <person name="Ishida K."/>
            <person name="Kim E."/>
            <person name="Koreny L."/>
            <person name="Kroth P.G."/>
            <person name="Liu Y."/>
            <person name="Malik S.B."/>
            <person name="Maier U.G."/>
            <person name="McRose D."/>
            <person name="Mock T."/>
            <person name="Neilson J.A."/>
            <person name="Onodera N.T."/>
            <person name="Poole A.M."/>
            <person name="Pritham E.J."/>
            <person name="Richards T.A."/>
            <person name="Rocap G."/>
            <person name="Roy S.W."/>
            <person name="Sarai C."/>
            <person name="Schaack S."/>
            <person name="Shirato S."/>
            <person name="Slamovits C.H."/>
            <person name="Spencer D.F."/>
            <person name="Suzuki S."/>
            <person name="Worden A.Z."/>
            <person name="Zauner S."/>
            <person name="Barry K."/>
            <person name="Bell C."/>
            <person name="Bharti A.K."/>
            <person name="Crow J.A."/>
            <person name="Grimwood J."/>
            <person name="Kramer R."/>
            <person name="Lindquist E."/>
            <person name="Lucas S."/>
            <person name="Salamov A."/>
            <person name="McFadden G.I."/>
            <person name="Lane C.E."/>
            <person name="Keeling P.J."/>
            <person name="Gray M.W."/>
            <person name="Grigoriev I.V."/>
            <person name="Archibald J.M."/>
        </authorList>
    </citation>
    <scope>NUCLEOTIDE SEQUENCE</scope>
    <source>
        <strain evidence="2 4">CCMP2712</strain>
    </source>
</reference>
<evidence type="ECO:0000313" key="4">
    <source>
        <dbReference type="Proteomes" id="UP000011087"/>
    </source>
</evidence>
<dbReference type="AlphaFoldDB" id="L1JE53"/>
<dbReference type="Proteomes" id="UP000011087">
    <property type="component" value="Unassembled WGS sequence"/>
</dbReference>
<dbReference type="KEGG" id="gtt:GUITHDRAFT_138132"/>
<name>L1JE53_GUITC</name>
<gene>
    <name evidence="2" type="ORF">GUITHDRAFT_138132</name>
</gene>
<dbReference type="HOGENOM" id="CLU_1211768_0_0_1"/>